<dbReference type="EMBL" id="SHKW01000002">
    <property type="protein sequence ID" value="RZU35508.1"/>
    <property type="molecule type" value="Genomic_DNA"/>
</dbReference>
<organism evidence="2 3">
    <name type="scientific">Edaphobacter modestus</name>
    <dbReference type="NCBI Taxonomy" id="388466"/>
    <lineage>
        <taxon>Bacteria</taxon>
        <taxon>Pseudomonadati</taxon>
        <taxon>Acidobacteriota</taxon>
        <taxon>Terriglobia</taxon>
        <taxon>Terriglobales</taxon>
        <taxon>Acidobacteriaceae</taxon>
        <taxon>Edaphobacter</taxon>
    </lineage>
</organism>
<proteinExistence type="predicted"/>
<dbReference type="RefSeq" id="WP_130423809.1">
    <property type="nucleotide sequence ID" value="NZ_SHKW01000002.1"/>
</dbReference>
<evidence type="ECO:0000313" key="2">
    <source>
        <dbReference type="EMBL" id="RZU35508.1"/>
    </source>
</evidence>
<dbReference type="Proteomes" id="UP000292958">
    <property type="component" value="Unassembled WGS sequence"/>
</dbReference>
<reference evidence="2 3" key="1">
    <citation type="submission" date="2019-02" db="EMBL/GenBank/DDBJ databases">
        <title>Genomic Encyclopedia of Archaeal and Bacterial Type Strains, Phase II (KMG-II): from individual species to whole genera.</title>
        <authorList>
            <person name="Goeker M."/>
        </authorList>
    </citation>
    <scope>NUCLEOTIDE SEQUENCE [LARGE SCALE GENOMIC DNA]</scope>
    <source>
        <strain evidence="2 3">DSM 18101</strain>
    </source>
</reference>
<feature type="region of interest" description="Disordered" evidence="1">
    <location>
        <begin position="1"/>
        <end position="23"/>
    </location>
</feature>
<evidence type="ECO:0000256" key="1">
    <source>
        <dbReference type="SAM" id="MobiDB-lite"/>
    </source>
</evidence>
<accession>A0A4Q7YEU2</accession>
<evidence type="ECO:0000313" key="3">
    <source>
        <dbReference type="Proteomes" id="UP000292958"/>
    </source>
</evidence>
<feature type="compositionally biased region" description="Polar residues" evidence="1">
    <location>
        <begin position="1"/>
        <end position="16"/>
    </location>
</feature>
<protein>
    <submittedName>
        <fullName evidence="2">Uncharacterized protein</fullName>
    </submittedName>
</protein>
<dbReference type="AlphaFoldDB" id="A0A4Q7YEU2"/>
<comment type="caution">
    <text evidence="2">The sequence shown here is derived from an EMBL/GenBank/DDBJ whole genome shotgun (WGS) entry which is preliminary data.</text>
</comment>
<gene>
    <name evidence="2" type="ORF">BDD14_5568</name>
</gene>
<keyword evidence="3" id="KW-1185">Reference proteome</keyword>
<sequence>MSTTLNNAKQTDPLTTSGAISGDGGGSGVLFDGLPSGIQSALSTIADLLNNPDNNGQIAGCIRSYQNGASDSDWFSGEISQIKD</sequence>
<name>A0A4Q7YEU2_9BACT</name>